<comment type="caution">
    <text evidence="8">The sequence shown here is derived from an EMBL/GenBank/DDBJ whole genome shotgun (WGS) entry which is preliminary data.</text>
</comment>
<dbReference type="PANTHER" id="PTHR43646:SF2">
    <property type="entry name" value="GLYCOSYLTRANSFERASE 2-LIKE DOMAIN-CONTAINING PROTEIN"/>
    <property type="match status" value="1"/>
</dbReference>
<sequence>MVLLALTILSIIGVLVFLIKLGILAQHRVHIKRGQYSRDDWPSVTIVIPARNEEHNLKISLGSILEQDYPVDKLEVIVVDDFSEDQTRQVAQQMMSQSQFNAQCISGRPLPKGWIGKSNACMAGALQANGEYIFFIDADTQSDKKMLKSIIDFTLSKEIDLLSFNPRQLMLSASEKTLLPGLFLSIASFMKFHESNDPDKEEAIANGQAMLFKTSAYKAVEGHTVVASEISEDLAFAKAMKERKFNIFWAFADDLMSTRMYTSAAEIWHGFSKNMNRIVEVNNFASAITLLSKSFFIAWSTPLLLLLSWLSYNSEPTQIALFVVGINLLMQLILLITYGVLATQLFVPIIYAIFVPFGITLQGLLVINSYRLSKQKSISWKGRVVE</sequence>
<dbReference type="Pfam" id="PF00535">
    <property type="entry name" value="Glycos_transf_2"/>
    <property type="match status" value="1"/>
</dbReference>
<dbReference type="EMBL" id="JANEYT010000030">
    <property type="protein sequence ID" value="MCQ1059118.1"/>
    <property type="molecule type" value="Genomic_DNA"/>
</dbReference>
<evidence type="ECO:0000313" key="9">
    <source>
        <dbReference type="Proteomes" id="UP001524460"/>
    </source>
</evidence>
<dbReference type="InterPro" id="IPR029044">
    <property type="entry name" value="Nucleotide-diphossugar_trans"/>
</dbReference>
<keyword evidence="6" id="KW-1133">Transmembrane helix</keyword>
<reference evidence="8 9" key="1">
    <citation type="submission" date="2022-07" db="EMBL/GenBank/DDBJ databases">
        <title>Photobacterium pectinilyticum sp. nov., a marine bacterium isolated from surface seawater of Qingdao offshore.</title>
        <authorList>
            <person name="Wang X."/>
        </authorList>
    </citation>
    <scope>NUCLEOTIDE SEQUENCE [LARGE SCALE GENOMIC DNA]</scope>
    <source>
        <strain evidence="8 9">ZSDE20</strain>
    </source>
</reference>
<evidence type="ECO:0000256" key="6">
    <source>
        <dbReference type="SAM" id="Phobius"/>
    </source>
</evidence>
<feature type="transmembrane region" description="Helical" evidence="6">
    <location>
        <begin position="319"/>
        <end position="339"/>
    </location>
</feature>
<dbReference type="InterPro" id="IPR001173">
    <property type="entry name" value="Glyco_trans_2-like"/>
</dbReference>
<feature type="domain" description="Glycosyltransferase 2-like" evidence="7">
    <location>
        <begin position="45"/>
        <end position="156"/>
    </location>
</feature>
<dbReference type="Proteomes" id="UP001524460">
    <property type="component" value="Unassembled WGS sequence"/>
</dbReference>
<keyword evidence="2" id="KW-1003">Cell membrane</keyword>
<name>A0ABT1N302_9GAMM</name>
<evidence type="ECO:0000313" key="8">
    <source>
        <dbReference type="EMBL" id="MCQ1059118.1"/>
    </source>
</evidence>
<evidence type="ECO:0000256" key="5">
    <source>
        <dbReference type="ARBA" id="ARBA00023136"/>
    </source>
</evidence>
<dbReference type="EC" id="2.4.-.-" evidence="8"/>
<protein>
    <submittedName>
        <fullName evidence="8">Glycosyltransferase</fullName>
        <ecNumber evidence="8">2.4.-.-</ecNumber>
    </submittedName>
</protein>
<evidence type="ECO:0000256" key="4">
    <source>
        <dbReference type="ARBA" id="ARBA00022679"/>
    </source>
</evidence>
<keyword evidence="5 6" id="KW-0472">Membrane</keyword>
<proteinExistence type="predicted"/>
<gene>
    <name evidence="8" type="ORF">NHN17_13755</name>
</gene>
<dbReference type="GO" id="GO:0016757">
    <property type="term" value="F:glycosyltransferase activity"/>
    <property type="evidence" value="ECO:0007669"/>
    <property type="project" value="UniProtKB-KW"/>
</dbReference>
<dbReference type="Gene3D" id="3.90.550.10">
    <property type="entry name" value="Spore Coat Polysaccharide Biosynthesis Protein SpsA, Chain A"/>
    <property type="match status" value="1"/>
</dbReference>
<evidence type="ECO:0000256" key="3">
    <source>
        <dbReference type="ARBA" id="ARBA00022676"/>
    </source>
</evidence>
<evidence type="ECO:0000256" key="2">
    <source>
        <dbReference type="ARBA" id="ARBA00022475"/>
    </source>
</evidence>
<keyword evidence="9" id="KW-1185">Reference proteome</keyword>
<organism evidence="8 9">
    <name type="scientific">Photobacterium pectinilyticum</name>
    <dbReference type="NCBI Taxonomy" id="2906793"/>
    <lineage>
        <taxon>Bacteria</taxon>
        <taxon>Pseudomonadati</taxon>
        <taxon>Pseudomonadota</taxon>
        <taxon>Gammaproteobacteria</taxon>
        <taxon>Vibrionales</taxon>
        <taxon>Vibrionaceae</taxon>
        <taxon>Photobacterium</taxon>
    </lineage>
</organism>
<evidence type="ECO:0000256" key="1">
    <source>
        <dbReference type="ARBA" id="ARBA00004236"/>
    </source>
</evidence>
<evidence type="ECO:0000259" key="7">
    <source>
        <dbReference type="Pfam" id="PF00535"/>
    </source>
</evidence>
<accession>A0ABT1N302</accession>
<keyword evidence="6" id="KW-0812">Transmembrane</keyword>
<keyword evidence="4 8" id="KW-0808">Transferase</keyword>
<dbReference type="SUPFAM" id="SSF53448">
    <property type="entry name" value="Nucleotide-diphospho-sugar transferases"/>
    <property type="match status" value="1"/>
</dbReference>
<dbReference type="PANTHER" id="PTHR43646">
    <property type="entry name" value="GLYCOSYLTRANSFERASE"/>
    <property type="match status" value="1"/>
</dbReference>
<keyword evidence="3 8" id="KW-0328">Glycosyltransferase</keyword>
<dbReference type="RefSeq" id="WP_255043150.1">
    <property type="nucleotide sequence ID" value="NZ_JANEYT010000030.1"/>
</dbReference>
<feature type="transmembrane region" description="Helical" evidence="6">
    <location>
        <begin position="284"/>
        <end position="307"/>
    </location>
</feature>
<comment type="subcellular location">
    <subcellularLocation>
        <location evidence="1">Cell membrane</location>
    </subcellularLocation>
</comment>
<feature type="transmembrane region" description="Helical" evidence="6">
    <location>
        <begin position="345"/>
        <end position="367"/>
    </location>
</feature>